<dbReference type="NCBIfam" id="TIGR01587">
    <property type="entry name" value="cas3_core"/>
    <property type="match status" value="1"/>
</dbReference>
<keyword evidence="5" id="KW-0547">Nucleotide-binding</keyword>
<keyword evidence="3" id="KW-0540">Nuclease</keyword>
<evidence type="ECO:0000256" key="7">
    <source>
        <dbReference type="ARBA" id="ARBA00022806"/>
    </source>
</evidence>
<dbReference type="InterPro" id="IPR014001">
    <property type="entry name" value="Helicase_ATP-bd"/>
</dbReference>
<dbReference type="Pfam" id="PF22590">
    <property type="entry name" value="Cas3-like_C_2"/>
    <property type="match status" value="1"/>
</dbReference>
<dbReference type="GO" id="GO:0003724">
    <property type="term" value="F:RNA helicase activity"/>
    <property type="evidence" value="ECO:0007669"/>
    <property type="project" value="TreeGrafter"/>
</dbReference>
<dbReference type="SUPFAM" id="SSF109604">
    <property type="entry name" value="HD-domain/PDEase-like"/>
    <property type="match status" value="1"/>
</dbReference>
<organism evidence="11 12">
    <name type="scientific">Peptoniphilus asaccharolyticus DSM 20463</name>
    <dbReference type="NCBI Taxonomy" id="573058"/>
    <lineage>
        <taxon>Bacteria</taxon>
        <taxon>Bacillati</taxon>
        <taxon>Bacillota</taxon>
        <taxon>Tissierellia</taxon>
        <taxon>Tissierellales</taxon>
        <taxon>Peptoniphilaceae</taxon>
        <taxon>Peptoniphilus</taxon>
    </lineage>
</organism>
<dbReference type="GO" id="GO:0005829">
    <property type="term" value="C:cytosol"/>
    <property type="evidence" value="ECO:0007669"/>
    <property type="project" value="TreeGrafter"/>
</dbReference>
<keyword evidence="7 11" id="KW-0347">Helicase</keyword>
<evidence type="ECO:0000256" key="4">
    <source>
        <dbReference type="ARBA" id="ARBA00022723"/>
    </source>
</evidence>
<dbReference type="AlphaFoldDB" id="A0A1W1VMX2"/>
<keyword evidence="11" id="KW-0255">Endonuclease</keyword>
<proteinExistence type="inferred from homology"/>
<dbReference type="InterPro" id="IPR006483">
    <property type="entry name" value="CRISPR-assoc_Cas3_HD"/>
</dbReference>
<evidence type="ECO:0000256" key="2">
    <source>
        <dbReference type="ARBA" id="ARBA00009046"/>
    </source>
</evidence>
<evidence type="ECO:0000256" key="6">
    <source>
        <dbReference type="ARBA" id="ARBA00022801"/>
    </source>
</evidence>
<dbReference type="GO" id="GO:0051607">
    <property type="term" value="P:defense response to virus"/>
    <property type="evidence" value="ECO:0007669"/>
    <property type="project" value="UniProtKB-KW"/>
</dbReference>
<dbReference type="Pfam" id="PF00270">
    <property type="entry name" value="DEAD"/>
    <property type="match status" value="1"/>
</dbReference>
<accession>A0A1W1VMX2</accession>
<evidence type="ECO:0000256" key="3">
    <source>
        <dbReference type="ARBA" id="ARBA00022722"/>
    </source>
</evidence>
<evidence type="ECO:0000256" key="5">
    <source>
        <dbReference type="ARBA" id="ARBA00022741"/>
    </source>
</evidence>
<dbReference type="GO" id="GO:0004519">
    <property type="term" value="F:endonuclease activity"/>
    <property type="evidence" value="ECO:0007669"/>
    <property type="project" value="UniProtKB-KW"/>
</dbReference>
<gene>
    <name evidence="11" type="ORF">SAMN00017477_2209</name>
</gene>
<evidence type="ECO:0000256" key="1">
    <source>
        <dbReference type="ARBA" id="ARBA00006847"/>
    </source>
</evidence>
<dbReference type="GO" id="GO:0003676">
    <property type="term" value="F:nucleic acid binding"/>
    <property type="evidence" value="ECO:0007669"/>
    <property type="project" value="InterPro"/>
</dbReference>
<evidence type="ECO:0000256" key="9">
    <source>
        <dbReference type="ARBA" id="ARBA00023118"/>
    </source>
</evidence>
<dbReference type="InterPro" id="IPR006474">
    <property type="entry name" value="Helicase_Cas3_CRISPR-ass_core"/>
</dbReference>
<comment type="similarity">
    <text evidence="2">In the central section; belongs to the CRISPR-associated helicase Cas3 family.</text>
</comment>
<dbReference type="InterPro" id="IPR011545">
    <property type="entry name" value="DEAD/DEAH_box_helicase_dom"/>
</dbReference>
<dbReference type="EMBL" id="FWWR01000017">
    <property type="protein sequence ID" value="SMB94304.1"/>
    <property type="molecule type" value="Genomic_DNA"/>
</dbReference>
<name>A0A1W1VMX2_PEPAS</name>
<dbReference type="InterPro" id="IPR038257">
    <property type="entry name" value="CRISPR-assoc_Cas3_HD_sf"/>
</dbReference>
<dbReference type="GO" id="GO:0005524">
    <property type="term" value="F:ATP binding"/>
    <property type="evidence" value="ECO:0007669"/>
    <property type="project" value="UniProtKB-KW"/>
</dbReference>
<protein>
    <submittedName>
        <fullName evidence="11">CRISPR-associated endonuclease/helicase Cas3</fullName>
    </submittedName>
</protein>
<dbReference type="Pfam" id="PF01966">
    <property type="entry name" value="HD"/>
    <property type="match status" value="1"/>
</dbReference>
<dbReference type="InterPro" id="IPR006674">
    <property type="entry name" value="HD_domain"/>
</dbReference>
<evidence type="ECO:0000313" key="12">
    <source>
        <dbReference type="Proteomes" id="UP000192368"/>
    </source>
</evidence>
<dbReference type="Proteomes" id="UP000192368">
    <property type="component" value="Unassembled WGS sequence"/>
</dbReference>
<dbReference type="RefSeq" id="WP_084231688.1">
    <property type="nucleotide sequence ID" value="NZ_FWWR01000017.1"/>
</dbReference>
<dbReference type="InterPro" id="IPR027417">
    <property type="entry name" value="P-loop_NTPase"/>
</dbReference>
<reference evidence="12" key="1">
    <citation type="submission" date="2017-04" db="EMBL/GenBank/DDBJ databases">
        <authorList>
            <person name="Varghese N."/>
            <person name="Submissions S."/>
        </authorList>
    </citation>
    <scope>NUCLEOTIDE SEQUENCE [LARGE SCALE GENOMIC DNA]</scope>
    <source>
        <strain evidence="12">DSM 20463</strain>
    </source>
</reference>
<dbReference type="PANTHER" id="PTHR47959:SF16">
    <property type="entry name" value="CRISPR-ASSOCIATED NUCLEASE_HELICASE CAS3-RELATED"/>
    <property type="match status" value="1"/>
</dbReference>
<dbReference type="InterPro" id="IPR050079">
    <property type="entry name" value="DEAD_box_RNA_helicase"/>
</dbReference>
<evidence type="ECO:0000259" key="10">
    <source>
        <dbReference type="PROSITE" id="PS51643"/>
    </source>
</evidence>
<evidence type="ECO:0000256" key="8">
    <source>
        <dbReference type="ARBA" id="ARBA00022840"/>
    </source>
</evidence>
<dbReference type="SMART" id="SM00487">
    <property type="entry name" value="DEXDc"/>
    <property type="match status" value="1"/>
</dbReference>
<dbReference type="InterPro" id="IPR054712">
    <property type="entry name" value="Cas3-like_dom"/>
</dbReference>
<sequence>MKKQFLAKSKPIETIQEHTDNLLRQLEKLKDIYPEINVNWALLEIACIYHDLGKMNDFFQYKIRKEKFKGLENEIPHGILSACFLDIEELSKKYSPEEINILYAAVYFHHHRSKIKLVDKTDISLACANLEKYRDEFEYDKFKFPKNIALNSKYMQLSDISGETELYYKYVMLKGLLNKIDYSASAYIDSSNKYLDVELKNDFLEEALSNFMRKLAISLEKMNKETPDWNELQKYMMSNQEKNLVVIAQTGMGKTEAGLWWIGNNKGFFTLPIRTAINAIYDRVKKELLDGENFDNKVGVLHSGTKSIYLEELDKGEINNLDEYFSSTRQLSLPLTICTLDQLFTFVFLHRNYESKLATLSYSKIIIDEIQMYSADLVAYLIRGLKMIQDVGGKYAILTATFPGFLKKLMEKEGLKFEMPEKEFVDDKIRHSVAIVRDQLYAEDVIEKYDNNRVLVICNTVKKCQEVYQDLENIIKKDNLNIPLNMLHAKYIKKDKECKTKDILKFGKLFHDERIPNTDKGIWITSSIAEASLDIDFDILLTELSEVSGLFQRFGRCYRKREWTGEGYNCYVYDGGDKKTSGIGNIIDKEIFNLSKKYIREFFENNPSTLSERNKMKLVEEILSMENVRDTDYYQKIKKTIEYIKNLFHAELSKEEAQKNFRNILSETIIPKGIYEENIVEINEYIEKLKSNDSSQYEKLRARNELLNYTLDIETRILNKMDYMEIDINRYEKLKIVDCDYDFSLGFRIKEKEEKLELYDNFF</sequence>
<keyword evidence="8" id="KW-0067">ATP-binding</keyword>
<keyword evidence="6" id="KW-0378">Hydrolase</keyword>
<dbReference type="CDD" id="cd09641">
    <property type="entry name" value="Cas3''_I"/>
    <property type="match status" value="1"/>
</dbReference>
<dbReference type="GO" id="GO:0046872">
    <property type="term" value="F:metal ion binding"/>
    <property type="evidence" value="ECO:0007669"/>
    <property type="project" value="UniProtKB-KW"/>
</dbReference>
<dbReference type="Gene3D" id="3.40.50.300">
    <property type="entry name" value="P-loop containing nucleotide triphosphate hydrolases"/>
    <property type="match status" value="2"/>
</dbReference>
<dbReference type="PROSITE" id="PS51643">
    <property type="entry name" value="HD_CAS3"/>
    <property type="match status" value="1"/>
</dbReference>
<evidence type="ECO:0000313" key="11">
    <source>
        <dbReference type="EMBL" id="SMB94304.1"/>
    </source>
</evidence>
<dbReference type="PANTHER" id="PTHR47959">
    <property type="entry name" value="ATP-DEPENDENT RNA HELICASE RHLE-RELATED"/>
    <property type="match status" value="1"/>
</dbReference>
<comment type="similarity">
    <text evidence="1">In the N-terminal section; belongs to the CRISPR-associated nuclease Cas3-HD family.</text>
</comment>
<keyword evidence="12" id="KW-1185">Reference proteome</keyword>
<dbReference type="NCBIfam" id="TIGR01596">
    <property type="entry name" value="cas3_HD"/>
    <property type="match status" value="1"/>
</dbReference>
<dbReference type="SUPFAM" id="SSF52540">
    <property type="entry name" value="P-loop containing nucleoside triphosphate hydrolases"/>
    <property type="match status" value="1"/>
</dbReference>
<keyword evidence="4" id="KW-0479">Metal-binding</keyword>
<keyword evidence="9" id="KW-0051">Antiviral defense</keyword>
<dbReference type="GO" id="GO:0016787">
    <property type="term" value="F:hydrolase activity"/>
    <property type="evidence" value="ECO:0007669"/>
    <property type="project" value="UniProtKB-KW"/>
</dbReference>
<feature type="domain" description="HD Cas3-type" evidence="10">
    <location>
        <begin position="8"/>
        <end position="183"/>
    </location>
</feature>
<dbReference type="Gene3D" id="1.10.3210.30">
    <property type="match status" value="1"/>
</dbReference>
<dbReference type="STRING" id="573058.SAMN00017477_2209"/>